<dbReference type="GO" id="GO:0005744">
    <property type="term" value="C:TIM23 mitochondrial import inner membrane translocase complex"/>
    <property type="evidence" value="ECO:0007669"/>
    <property type="project" value="TreeGrafter"/>
</dbReference>
<dbReference type="PANTHER" id="PTHR15371:SF0">
    <property type="entry name" value="SD19278P"/>
    <property type="match status" value="1"/>
</dbReference>
<dbReference type="GO" id="GO:0008320">
    <property type="term" value="F:protein transmembrane transporter activity"/>
    <property type="evidence" value="ECO:0007669"/>
    <property type="project" value="TreeGrafter"/>
</dbReference>
<comment type="caution">
    <text evidence="6">The sequence shown here is derived from an EMBL/GenBank/DDBJ whole genome shotgun (WGS) entry which is preliminary data.</text>
</comment>
<evidence type="ECO:0000256" key="1">
    <source>
        <dbReference type="ARBA" id="ARBA00004141"/>
    </source>
</evidence>
<dbReference type="AlphaFoldDB" id="A0AAW2HNX0"/>
<evidence type="ECO:0000256" key="2">
    <source>
        <dbReference type="ARBA" id="ARBA00022692"/>
    </source>
</evidence>
<dbReference type="GO" id="GO:0030150">
    <property type="term" value="P:protein import into mitochondrial matrix"/>
    <property type="evidence" value="ECO:0007669"/>
    <property type="project" value="TreeGrafter"/>
</dbReference>
<reference evidence="6" key="1">
    <citation type="journal article" date="2024" name="Gigascience">
        <title>Chromosome-level genome of the poultry shaft louse Menopon gallinae provides insight into the host-switching and adaptive evolution of parasitic lice.</title>
        <authorList>
            <person name="Xu Y."/>
            <person name="Ma L."/>
            <person name="Liu S."/>
            <person name="Liang Y."/>
            <person name="Liu Q."/>
            <person name="He Z."/>
            <person name="Tian L."/>
            <person name="Duan Y."/>
            <person name="Cai W."/>
            <person name="Li H."/>
            <person name="Song F."/>
        </authorList>
    </citation>
    <scope>NUCLEOTIDE SEQUENCE</scope>
    <source>
        <strain evidence="6">Cailab_2023a</strain>
    </source>
</reference>
<evidence type="ECO:0008006" key="7">
    <source>
        <dbReference type="Google" id="ProtNLM"/>
    </source>
</evidence>
<comment type="subcellular location">
    <subcellularLocation>
        <location evidence="1">Membrane</location>
        <topology evidence="1">Multi-pass membrane protein</topology>
    </subcellularLocation>
</comment>
<keyword evidence="2" id="KW-0812">Transmembrane</keyword>
<keyword evidence="4" id="KW-0472">Membrane</keyword>
<protein>
    <recommendedName>
        <fullName evidence="7">Mitochondrial import inner membrane translocase subunit Tim23</fullName>
    </recommendedName>
</protein>
<proteinExistence type="predicted"/>
<feature type="region of interest" description="Disordered" evidence="5">
    <location>
        <begin position="1"/>
        <end position="22"/>
    </location>
</feature>
<evidence type="ECO:0000313" key="6">
    <source>
        <dbReference type="EMBL" id="KAL0271685.1"/>
    </source>
</evidence>
<dbReference type="Pfam" id="PF02466">
    <property type="entry name" value="Tim17"/>
    <property type="match status" value="1"/>
</dbReference>
<dbReference type="EMBL" id="JARGDH010000004">
    <property type="protein sequence ID" value="KAL0271685.1"/>
    <property type="molecule type" value="Genomic_DNA"/>
</dbReference>
<accession>A0AAW2HNX0</accession>
<dbReference type="PANTHER" id="PTHR15371">
    <property type="entry name" value="TIM23"/>
    <property type="match status" value="1"/>
</dbReference>
<evidence type="ECO:0000256" key="4">
    <source>
        <dbReference type="ARBA" id="ARBA00023136"/>
    </source>
</evidence>
<dbReference type="InterPro" id="IPR045238">
    <property type="entry name" value="Tim23-like"/>
</dbReference>
<gene>
    <name evidence="6" type="ORF">PYX00_008700</name>
</gene>
<organism evidence="6">
    <name type="scientific">Menopon gallinae</name>
    <name type="common">poultry shaft louse</name>
    <dbReference type="NCBI Taxonomy" id="328185"/>
    <lineage>
        <taxon>Eukaryota</taxon>
        <taxon>Metazoa</taxon>
        <taxon>Ecdysozoa</taxon>
        <taxon>Arthropoda</taxon>
        <taxon>Hexapoda</taxon>
        <taxon>Insecta</taxon>
        <taxon>Pterygota</taxon>
        <taxon>Neoptera</taxon>
        <taxon>Paraneoptera</taxon>
        <taxon>Psocodea</taxon>
        <taxon>Troctomorpha</taxon>
        <taxon>Phthiraptera</taxon>
        <taxon>Amblycera</taxon>
        <taxon>Menoponidae</taxon>
        <taxon>Menopon</taxon>
    </lineage>
</organism>
<name>A0AAW2HNX0_9NEOP</name>
<evidence type="ECO:0000256" key="3">
    <source>
        <dbReference type="ARBA" id="ARBA00022989"/>
    </source>
</evidence>
<evidence type="ECO:0000256" key="5">
    <source>
        <dbReference type="SAM" id="MobiDB-lite"/>
    </source>
</evidence>
<sequence>MSTGDSFLDPPFGKDYTTDTRPENRQNLRKLSPYLNFDPDYIPKSQPEFIFLDNTTHVRGRFELAFSQIGASCAIGAILGGGGGLYDGIKNTTHLGHSPTLRRTQVINYIVKQGAARANTLGTLAVLYSGFGVLLTKLRGHDDELNTITAGTATGLFYKSTSGLRKCGIGGAVGLVLSTVYCLITSGHKLFGMI</sequence>
<keyword evidence="3" id="KW-1133">Transmembrane helix</keyword>